<comment type="caution">
    <text evidence="4">The sequence shown here is derived from an EMBL/GenBank/DDBJ whole genome shotgun (WGS) entry which is preliminary data.</text>
</comment>
<gene>
    <name evidence="4" type="ORF">STAS_32445</name>
</gene>
<protein>
    <submittedName>
        <fullName evidence="4">GMP synthase</fullName>
    </submittedName>
</protein>
<keyword evidence="1" id="KW-0649">Protein kinase inhibitor</keyword>
<evidence type="ECO:0000256" key="1">
    <source>
        <dbReference type="ARBA" id="ARBA00023013"/>
    </source>
</evidence>
<dbReference type="GO" id="GO:0032875">
    <property type="term" value="P:regulation of DNA endoreduplication"/>
    <property type="evidence" value="ECO:0007669"/>
    <property type="project" value="InterPro"/>
</dbReference>
<name>A0A5A7RE91_STRAF</name>
<evidence type="ECO:0000313" key="4">
    <source>
        <dbReference type="EMBL" id="GER54814.1"/>
    </source>
</evidence>
<evidence type="ECO:0000313" key="5">
    <source>
        <dbReference type="Proteomes" id="UP000325081"/>
    </source>
</evidence>
<dbReference type="GO" id="GO:0004860">
    <property type="term" value="F:protein kinase inhibitor activity"/>
    <property type="evidence" value="ECO:0007669"/>
    <property type="project" value="UniProtKB-KW"/>
</dbReference>
<dbReference type="Proteomes" id="UP000325081">
    <property type="component" value="Unassembled WGS sequence"/>
</dbReference>
<accession>A0A5A7RE91</accession>
<dbReference type="PANTHER" id="PTHR33142">
    <property type="entry name" value="CYCLIN-DEPENDENT PROTEIN KINASE INHIBITOR SMR13"/>
    <property type="match status" value="1"/>
</dbReference>
<evidence type="ECO:0000256" key="3">
    <source>
        <dbReference type="SAM" id="MobiDB-lite"/>
    </source>
</evidence>
<keyword evidence="5" id="KW-1185">Reference proteome</keyword>
<evidence type="ECO:0000256" key="2">
    <source>
        <dbReference type="ARBA" id="ARBA00023306"/>
    </source>
</evidence>
<feature type="compositionally biased region" description="Basic and acidic residues" evidence="3">
    <location>
        <begin position="90"/>
        <end position="100"/>
    </location>
</feature>
<dbReference type="EMBL" id="BKCP01011625">
    <property type="protein sequence ID" value="GER54814.1"/>
    <property type="molecule type" value="Genomic_DNA"/>
</dbReference>
<reference evidence="5" key="1">
    <citation type="journal article" date="2019" name="Curr. Biol.">
        <title>Genome Sequence of Striga asiatica Provides Insight into the Evolution of Plant Parasitism.</title>
        <authorList>
            <person name="Yoshida S."/>
            <person name="Kim S."/>
            <person name="Wafula E.K."/>
            <person name="Tanskanen J."/>
            <person name="Kim Y.M."/>
            <person name="Honaas L."/>
            <person name="Yang Z."/>
            <person name="Spallek T."/>
            <person name="Conn C.E."/>
            <person name="Ichihashi Y."/>
            <person name="Cheong K."/>
            <person name="Cui S."/>
            <person name="Der J.P."/>
            <person name="Gundlach H."/>
            <person name="Jiao Y."/>
            <person name="Hori C."/>
            <person name="Ishida J.K."/>
            <person name="Kasahara H."/>
            <person name="Kiba T."/>
            <person name="Kim M.S."/>
            <person name="Koo N."/>
            <person name="Laohavisit A."/>
            <person name="Lee Y.H."/>
            <person name="Lumba S."/>
            <person name="McCourt P."/>
            <person name="Mortimer J.C."/>
            <person name="Mutuku J.M."/>
            <person name="Nomura T."/>
            <person name="Sasaki-Sekimoto Y."/>
            <person name="Seto Y."/>
            <person name="Wang Y."/>
            <person name="Wakatake T."/>
            <person name="Sakakibara H."/>
            <person name="Demura T."/>
            <person name="Yamaguchi S."/>
            <person name="Yoneyama K."/>
            <person name="Manabe R.I."/>
            <person name="Nelson D.C."/>
            <person name="Schulman A.H."/>
            <person name="Timko M.P."/>
            <person name="dePamphilis C.W."/>
            <person name="Choi D."/>
            <person name="Shirasu K."/>
        </authorList>
    </citation>
    <scope>NUCLEOTIDE SEQUENCE [LARGE SCALE GENOMIC DNA]</scope>
    <source>
        <strain evidence="5">cv. UVA1</strain>
    </source>
</reference>
<sequence length="114" mass="13119">MDFPEKFHPQLDIKIGGDVDSNLEWAIADFGFTRLLKPILARPESEYIADDEEKDEYLSTTPTCAESRFASKLQCPPAPKKLKSAPKGYHNKDRGVSREFFRPPDQLEAIFFRR</sequence>
<organism evidence="4 5">
    <name type="scientific">Striga asiatica</name>
    <name type="common">Asiatic witchweed</name>
    <name type="synonym">Buchnera asiatica</name>
    <dbReference type="NCBI Taxonomy" id="4170"/>
    <lineage>
        <taxon>Eukaryota</taxon>
        <taxon>Viridiplantae</taxon>
        <taxon>Streptophyta</taxon>
        <taxon>Embryophyta</taxon>
        <taxon>Tracheophyta</taxon>
        <taxon>Spermatophyta</taxon>
        <taxon>Magnoliopsida</taxon>
        <taxon>eudicotyledons</taxon>
        <taxon>Gunneridae</taxon>
        <taxon>Pentapetalae</taxon>
        <taxon>asterids</taxon>
        <taxon>lamiids</taxon>
        <taxon>Lamiales</taxon>
        <taxon>Orobanchaceae</taxon>
        <taxon>Buchnereae</taxon>
        <taxon>Striga</taxon>
    </lineage>
</organism>
<keyword evidence="2" id="KW-0131">Cell cycle</keyword>
<dbReference type="InterPro" id="IPR040389">
    <property type="entry name" value="SMR"/>
</dbReference>
<dbReference type="AlphaFoldDB" id="A0A5A7RE91"/>
<feature type="region of interest" description="Disordered" evidence="3">
    <location>
        <begin position="78"/>
        <end position="100"/>
    </location>
</feature>
<dbReference type="PANTHER" id="PTHR33142:SF40">
    <property type="entry name" value="CYCLIN-DEPENDENT PROTEIN KINASE INHIBITOR SMR6"/>
    <property type="match status" value="1"/>
</dbReference>
<proteinExistence type="predicted"/>